<dbReference type="FunCoup" id="T1G7V6">
    <property type="interactions" value="918"/>
</dbReference>
<keyword evidence="7" id="KW-1185">Reference proteome</keyword>
<reference evidence="7" key="1">
    <citation type="submission" date="2012-12" db="EMBL/GenBank/DDBJ databases">
        <authorList>
            <person name="Hellsten U."/>
            <person name="Grimwood J."/>
            <person name="Chapman J.A."/>
            <person name="Shapiro H."/>
            <person name="Aerts A."/>
            <person name="Otillar R.P."/>
            <person name="Terry A.Y."/>
            <person name="Boore J.L."/>
            <person name="Simakov O."/>
            <person name="Marletaz F."/>
            <person name="Cho S.-J."/>
            <person name="Edsinger-Gonzales E."/>
            <person name="Havlak P."/>
            <person name="Kuo D.-H."/>
            <person name="Larsson T."/>
            <person name="Lv J."/>
            <person name="Arendt D."/>
            <person name="Savage R."/>
            <person name="Osoegawa K."/>
            <person name="de Jong P."/>
            <person name="Lindberg D.R."/>
            <person name="Seaver E.C."/>
            <person name="Weisblat D.A."/>
            <person name="Putnam N.H."/>
            <person name="Grigoriev I.V."/>
            <person name="Rokhsar D.S."/>
        </authorList>
    </citation>
    <scope>NUCLEOTIDE SEQUENCE</scope>
</reference>
<evidence type="ECO:0000256" key="2">
    <source>
        <dbReference type="ARBA" id="ARBA00022737"/>
    </source>
</evidence>
<proteinExistence type="predicted"/>
<dbReference type="STRING" id="6412.T1G7V6"/>
<protein>
    <recommendedName>
        <fullName evidence="4">Lethal giant larvae homologue 2 domain-containing protein</fullName>
    </recommendedName>
</protein>
<accession>T1G7V6</accession>
<dbReference type="EMBL" id="KB097744">
    <property type="protein sequence ID" value="ESN90884.1"/>
    <property type="molecule type" value="Genomic_DNA"/>
</dbReference>
<gene>
    <name evidence="6" type="primary">20217153</name>
    <name evidence="5" type="ORF">HELRODRAFT_90752</name>
</gene>
<dbReference type="PRINTS" id="PR00962">
    <property type="entry name" value="LETHAL2GIANT"/>
</dbReference>
<dbReference type="InterPro" id="IPR013577">
    <property type="entry name" value="LLGL2"/>
</dbReference>
<dbReference type="EMBL" id="AMQM01008268">
    <property type="status" value="NOT_ANNOTATED_CDS"/>
    <property type="molecule type" value="Genomic_DNA"/>
</dbReference>
<feature type="domain" description="Lethal giant larvae homologue 2" evidence="4">
    <location>
        <begin position="1"/>
        <end position="55"/>
    </location>
</feature>
<dbReference type="Proteomes" id="UP000015101">
    <property type="component" value="Unassembled WGS sequence"/>
</dbReference>
<sequence>MHGNNMTVLEMEHNVVDFLVLCSTPWNNDFQDPHAVVALLQNDLVVVDLTSPGYPCFENPYPMDIHESPVTVCCYIVDCPLDLIPAFYSVGSKRSRAGYSEKEWPINGGDWDFGNCNYPEIIITGHADGSVKFWDASGVTLQVLYKLKTAKVFESTKNRLDSADDDDDSPFAIQHIYLCTDSRLLCVAGSSHVILFRFSKQEAAVECPVIEISIVYEVCDDSTTPDHDQHPIMLPSKHNLHHQSGSLGSYTNLGPSNGKDSMTSVKARSGLRKWQAGYQPELCCLLTWLDDEPSPPITSLSLNSKFGLLAFGDECGVAIVDILQKTCLLSMGTPDLYGSLDPYSRAPRSPKLKSSISTKLSTLEHLSQTTLSDDCKSPTMCQIDSKTDTASKNLKHFDSIAGYQTNKTRSSQAVDNQNSTKESLEGHKPIKRTSKSFSRLVSGIFSKVVGVNSASSSVLVITLTLPPDCEMRRKEPVIISPSGTIFRLKGSILAISFLDSNGSLIPAASESWKDLATNQPTNQSEQSPSSRSRISPIPSVEMPSDRQYSVICSEKQARVISLPSQTCVYKVKVTETSCVAKAEIILFKDSVCLTCYVANGHIVVFSLPTLKPLLDVDYIGAPNIRL</sequence>
<feature type="compositionally biased region" description="Low complexity" evidence="3">
    <location>
        <begin position="527"/>
        <end position="539"/>
    </location>
</feature>
<feature type="compositionally biased region" description="Polar residues" evidence="3">
    <location>
        <begin position="516"/>
        <end position="526"/>
    </location>
</feature>
<evidence type="ECO:0000259" key="4">
    <source>
        <dbReference type="Pfam" id="PF08366"/>
    </source>
</evidence>
<keyword evidence="2" id="KW-0677">Repeat</keyword>
<feature type="compositionally biased region" description="Polar residues" evidence="3">
    <location>
        <begin position="407"/>
        <end position="421"/>
    </location>
</feature>
<evidence type="ECO:0000256" key="1">
    <source>
        <dbReference type="ARBA" id="ARBA00022574"/>
    </source>
</evidence>
<feature type="region of interest" description="Disordered" evidence="3">
    <location>
        <begin position="407"/>
        <end position="427"/>
    </location>
</feature>
<dbReference type="EnsemblMetazoa" id="HelroT90752">
    <property type="protein sequence ID" value="HelroP90752"/>
    <property type="gene ID" value="HelroG90752"/>
</dbReference>
<reference evidence="5 7" key="2">
    <citation type="journal article" date="2013" name="Nature">
        <title>Insights into bilaterian evolution from three spiralian genomes.</title>
        <authorList>
            <person name="Simakov O."/>
            <person name="Marletaz F."/>
            <person name="Cho S.J."/>
            <person name="Edsinger-Gonzales E."/>
            <person name="Havlak P."/>
            <person name="Hellsten U."/>
            <person name="Kuo D.H."/>
            <person name="Larsson T."/>
            <person name="Lv J."/>
            <person name="Arendt D."/>
            <person name="Savage R."/>
            <person name="Osoegawa K."/>
            <person name="de Jong P."/>
            <person name="Grimwood J."/>
            <person name="Chapman J.A."/>
            <person name="Shapiro H."/>
            <person name="Aerts A."/>
            <person name="Otillar R.P."/>
            <person name="Terry A.Y."/>
            <person name="Boore J.L."/>
            <person name="Grigoriev I.V."/>
            <person name="Lindberg D.R."/>
            <person name="Seaver E.C."/>
            <person name="Weisblat D.A."/>
            <person name="Putnam N.H."/>
            <person name="Rokhsar D.S."/>
        </authorList>
    </citation>
    <scope>NUCLEOTIDE SEQUENCE</scope>
</reference>
<dbReference type="CTD" id="20217153"/>
<dbReference type="EMBL" id="AMQM01008267">
    <property type="status" value="NOT_ANNOTATED_CDS"/>
    <property type="molecule type" value="Genomic_DNA"/>
</dbReference>
<dbReference type="InterPro" id="IPR000664">
    <property type="entry name" value="Lethal2_giant"/>
</dbReference>
<dbReference type="AlphaFoldDB" id="T1G7V6"/>
<dbReference type="PANTHER" id="PTHR10241:SF25">
    <property type="entry name" value="TOMOSYN, ISOFORM C"/>
    <property type="match status" value="1"/>
</dbReference>
<evidence type="ECO:0000313" key="6">
    <source>
        <dbReference type="EnsemblMetazoa" id="HelroP90752"/>
    </source>
</evidence>
<dbReference type="OMA" id="CPVIEIS"/>
<evidence type="ECO:0000313" key="5">
    <source>
        <dbReference type="EMBL" id="ESN90884.1"/>
    </source>
</evidence>
<dbReference type="KEGG" id="hro:HELRODRAFT_90752"/>
<reference evidence="6" key="3">
    <citation type="submission" date="2015-06" db="UniProtKB">
        <authorList>
            <consortium name="EnsemblMetazoa"/>
        </authorList>
    </citation>
    <scope>IDENTIFICATION</scope>
</reference>
<dbReference type="PANTHER" id="PTHR10241">
    <property type="entry name" value="LETHAL 2 GIANT LARVAE PROTEIN"/>
    <property type="match status" value="1"/>
</dbReference>
<evidence type="ECO:0000313" key="7">
    <source>
        <dbReference type="Proteomes" id="UP000015101"/>
    </source>
</evidence>
<dbReference type="GeneID" id="20217153"/>
<feature type="region of interest" description="Disordered" evidence="3">
    <location>
        <begin position="516"/>
        <end position="542"/>
    </location>
</feature>
<evidence type="ECO:0000256" key="3">
    <source>
        <dbReference type="SAM" id="MobiDB-lite"/>
    </source>
</evidence>
<dbReference type="Pfam" id="PF08366">
    <property type="entry name" value="LLGL"/>
    <property type="match status" value="1"/>
</dbReference>
<dbReference type="OrthoDB" id="19944at2759"/>
<dbReference type="RefSeq" id="XP_009031023.1">
    <property type="nucleotide sequence ID" value="XM_009032775.1"/>
</dbReference>
<keyword evidence="1" id="KW-0853">WD repeat</keyword>
<dbReference type="InParanoid" id="T1G7V6"/>
<organism evidence="6 7">
    <name type="scientific">Helobdella robusta</name>
    <name type="common">Californian leech</name>
    <dbReference type="NCBI Taxonomy" id="6412"/>
    <lineage>
        <taxon>Eukaryota</taxon>
        <taxon>Metazoa</taxon>
        <taxon>Spiralia</taxon>
        <taxon>Lophotrochozoa</taxon>
        <taxon>Annelida</taxon>
        <taxon>Clitellata</taxon>
        <taxon>Hirudinea</taxon>
        <taxon>Rhynchobdellida</taxon>
        <taxon>Glossiphoniidae</taxon>
        <taxon>Helobdella</taxon>
    </lineage>
</organism>
<dbReference type="eggNOG" id="KOG1983">
    <property type="taxonomic scope" value="Eukaryota"/>
</dbReference>
<dbReference type="SUPFAM" id="SSF50978">
    <property type="entry name" value="WD40 repeat-like"/>
    <property type="match status" value="1"/>
</dbReference>
<dbReference type="HOGENOM" id="CLU_002808_1_0_1"/>
<name>T1G7V6_HELRO</name>
<dbReference type="InterPro" id="IPR036322">
    <property type="entry name" value="WD40_repeat_dom_sf"/>
</dbReference>